<dbReference type="InterPro" id="IPR000391">
    <property type="entry name" value="Rng_hydr_dOase-bsu"/>
</dbReference>
<dbReference type="PANTHER" id="PTHR41534">
    <property type="entry name" value="BLR3401 PROTEIN"/>
    <property type="match status" value="1"/>
</dbReference>
<evidence type="ECO:0000313" key="4">
    <source>
        <dbReference type="Proteomes" id="UP000606490"/>
    </source>
</evidence>
<gene>
    <name evidence="3" type="ORF">JMJ55_16970</name>
</gene>
<comment type="caution">
    <text evidence="3">The sequence shown here is derived from an EMBL/GenBank/DDBJ whole genome shotgun (WGS) entry which is preliminary data.</text>
</comment>
<dbReference type="Proteomes" id="UP000606490">
    <property type="component" value="Unassembled WGS sequence"/>
</dbReference>
<accession>A0ABS1V5R6</accession>
<proteinExistence type="inferred from homology"/>
<protein>
    <submittedName>
        <fullName evidence="3">3-phenylpropionate/cinnamic acid dioxygenase subunit beta</fullName>
        <ecNumber evidence="3">1.14.12.19</ecNumber>
    </submittedName>
</protein>
<dbReference type="RefSeq" id="WP_202826773.1">
    <property type="nucleotide sequence ID" value="NZ_JAEUXJ010000007.1"/>
</dbReference>
<name>A0ABS1V5R6_9PROT</name>
<sequence length="176" mass="20534">MPPNNALDRLLLRAEIEDWLLAEADLLDARRFRDWLALLHPDVRVAMPIARNLSPGLLEREERTQAGRDLMWVDEGYATLEQRVRQLETGVHWAEEPASRITRIVAGIRLLEVEGDRVLAGCRFVLHRNRLEDETDVLIGRRRDTLLREGEVWRLLRREVLLDQSVLQAKNLTMFL</sequence>
<keyword evidence="3" id="KW-0223">Dioxygenase</keyword>
<comment type="similarity">
    <text evidence="1">Belongs to the bacterial ring-hydroxylating dioxygenase beta subunit family.</text>
</comment>
<organism evidence="3 4">
    <name type="scientific">Belnapia mucosa</name>
    <dbReference type="NCBI Taxonomy" id="2804532"/>
    <lineage>
        <taxon>Bacteria</taxon>
        <taxon>Pseudomonadati</taxon>
        <taxon>Pseudomonadota</taxon>
        <taxon>Alphaproteobacteria</taxon>
        <taxon>Acetobacterales</taxon>
        <taxon>Roseomonadaceae</taxon>
        <taxon>Belnapia</taxon>
    </lineage>
</organism>
<keyword evidence="2 3" id="KW-0560">Oxidoreductase</keyword>
<evidence type="ECO:0000256" key="1">
    <source>
        <dbReference type="ARBA" id="ARBA00009570"/>
    </source>
</evidence>
<reference evidence="3 4" key="1">
    <citation type="submission" date="2021-01" db="EMBL/GenBank/DDBJ databases">
        <title>Belnapia mucosa sp. nov. and Belnapia arida sp. nov., isolated from the Tabernas Desert (Almeria, Spain).</title>
        <authorList>
            <person name="Molina-Menor E."/>
            <person name="Vidal-Verdu A."/>
            <person name="Calonge A."/>
            <person name="Satari L."/>
            <person name="Pereto Magraner J."/>
            <person name="Porcar Miralles M."/>
        </authorList>
    </citation>
    <scope>NUCLEOTIDE SEQUENCE [LARGE SCALE GENOMIC DNA]</scope>
    <source>
        <strain evidence="3 4">T6</strain>
    </source>
</reference>
<dbReference type="EMBL" id="JAEUXJ010000007">
    <property type="protein sequence ID" value="MBL6457030.1"/>
    <property type="molecule type" value="Genomic_DNA"/>
</dbReference>
<evidence type="ECO:0000256" key="2">
    <source>
        <dbReference type="ARBA" id="ARBA00023002"/>
    </source>
</evidence>
<dbReference type="CDD" id="cd00667">
    <property type="entry name" value="ring_hydroxylating_dioxygenases_beta"/>
    <property type="match status" value="1"/>
</dbReference>
<keyword evidence="4" id="KW-1185">Reference proteome</keyword>
<dbReference type="EC" id="1.14.12.19" evidence="3"/>
<dbReference type="InterPro" id="IPR032710">
    <property type="entry name" value="NTF2-like_dom_sf"/>
</dbReference>
<dbReference type="SUPFAM" id="SSF54427">
    <property type="entry name" value="NTF2-like"/>
    <property type="match status" value="1"/>
</dbReference>
<dbReference type="GO" id="GO:0008695">
    <property type="term" value="F:3-phenylpropionate dioxygenase activity"/>
    <property type="evidence" value="ECO:0007669"/>
    <property type="project" value="UniProtKB-EC"/>
</dbReference>
<dbReference type="PANTHER" id="PTHR41534:SF2">
    <property type="entry name" value="3-PHENYLPROPIONATE_CINNAMIC ACID DIOXYGENASE SUBUNIT BETA"/>
    <property type="match status" value="1"/>
</dbReference>
<dbReference type="Gene3D" id="3.10.450.50">
    <property type="match status" value="1"/>
</dbReference>
<evidence type="ECO:0000313" key="3">
    <source>
        <dbReference type="EMBL" id="MBL6457030.1"/>
    </source>
</evidence>
<dbReference type="Pfam" id="PF00866">
    <property type="entry name" value="Ring_hydroxyl_B"/>
    <property type="match status" value="1"/>
</dbReference>
<dbReference type="NCBIfam" id="NF007479">
    <property type="entry name" value="PRK10069.1"/>
    <property type="match status" value="1"/>
</dbReference>